<protein>
    <submittedName>
        <fullName evidence="1">Uncharacterized protein</fullName>
    </submittedName>
</protein>
<dbReference type="RefSeq" id="WP_268924155.1">
    <property type="nucleotide sequence ID" value="NZ_JAPTGB010000003.1"/>
</dbReference>
<evidence type="ECO:0000313" key="1">
    <source>
        <dbReference type="EMBL" id="MCZ0859931.1"/>
    </source>
</evidence>
<accession>A0ABT4IDV9</accession>
<sequence>MLVPVMDDSYGEIRDMSGQTVPAYCFDGKIWFPVPTAKANSSIRIVREEGRMLMEVPDDLEPMTDREERSIGLYEGTIMGSEWFSAEERKTMVMGYLY</sequence>
<dbReference type="EMBL" id="JAPTGB010000003">
    <property type="protein sequence ID" value="MCZ0859931.1"/>
    <property type="molecule type" value="Genomic_DNA"/>
</dbReference>
<name>A0ABT4IDV9_9EURY</name>
<comment type="caution">
    <text evidence="1">The sequence shown here is derived from an EMBL/GenBank/DDBJ whole genome shotgun (WGS) entry which is preliminary data.</text>
</comment>
<evidence type="ECO:0000313" key="2">
    <source>
        <dbReference type="Proteomes" id="UP001141422"/>
    </source>
</evidence>
<keyword evidence="2" id="KW-1185">Reference proteome</keyword>
<reference evidence="1" key="1">
    <citation type="submission" date="2022-12" db="EMBL/GenBank/DDBJ databases">
        <title>Isolation and characterisation of novel Methanocorpusculum spp. from native Australian herbivores indicates the genus is ancestrally host-associated.</title>
        <authorList>
            <person name="Volmer J.G."/>
            <person name="Soo R.M."/>
            <person name="Evans P.N."/>
            <person name="Hoedt E.C."/>
            <person name="Astorga Alsina A.L."/>
            <person name="Woodcroft B.J."/>
            <person name="Tyson G.W."/>
            <person name="Hugenholtz P."/>
            <person name="Morrison M."/>
        </authorList>
    </citation>
    <scope>NUCLEOTIDE SEQUENCE</scope>
    <source>
        <strain evidence="1">MG</strain>
    </source>
</reference>
<proteinExistence type="predicted"/>
<dbReference type="Proteomes" id="UP001141422">
    <property type="component" value="Unassembled WGS sequence"/>
</dbReference>
<organism evidence="1 2">
    <name type="scientific">Methanocorpusculum petauri</name>
    <dbReference type="NCBI Taxonomy" id="3002863"/>
    <lineage>
        <taxon>Archaea</taxon>
        <taxon>Methanobacteriati</taxon>
        <taxon>Methanobacteriota</taxon>
        <taxon>Stenosarchaea group</taxon>
        <taxon>Methanomicrobia</taxon>
        <taxon>Methanomicrobiales</taxon>
        <taxon>Methanocorpusculaceae</taxon>
        <taxon>Methanocorpusculum</taxon>
    </lineage>
</organism>
<gene>
    <name evidence="1" type="ORF">O0S10_01650</name>
</gene>